<dbReference type="Gene3D" id="3.30.370.10">
    <property type="entry name" value="Barstar-like"/>
    <property type="match status" value="1"/>
</dbReference>
<comment type="caution">
    <text evidence="3">The sequence shown here is derived from an EMBL/GenBank/DDBJ whole genome shotgun (WGS) entry which is preliminary data.</text>
</comment>
<protein>
    <submittedName>
        <fullName evidence="3">Barstar family protein</fullName>
    </submittedName>
</protein>
<accession>A0ABW2NP17</accession>
<reference evidence="4" key="1">
    <citation type="journal article" date="2019" name="Int. J. Syst. Evol. Microbiol.">
        <title>The Global Catalogue of Microorganisms (GCM) 10K type strain sequencing project: providing services to taxonomists for standard genome sequencing and annotation.</title>
        <authorList>
            <consortium name="The Broad Institute Genomics Platform"/>
            <consortium name="The Broad Institute Genome Sequencing Center for Infectious Disease"/>
            <person name="Wu L."/>
            <person name="Ma J."/>
        </authorList>
    </citation>
    <scope>NUCLEOTIDE SEQUENCE [LARGE SCALE GENOMIC DNA]</scope>
    <source>
        <strain evidence="4">NBRC 106396</strain>
    </source>
</reference>
<evidence type="ECO:0000259" key="2">
    <source>
        <dbReference type="Pfam" id="PF01337"/>
    </source>
</evidence>
<feature type="domain" description="Barstar (barnase inhibitor)" evidence="2">
    <location>
        <begin position="203"/>
        <end position="285"/>
    </location>
</feature>
<proteinExistence type="inferred from homology"/>
<dbReference type="Pfam" id="PF01337">
    <property type="entry name" value="Barstar"/>
    <property type="match status" value="1"/>
</dbReference>
<comment type="similarity">
    <text evidence="1">Belongs to the barstar family.</text>
</comment>
<evidence type="ECO:0000313" key="3">
    <source>
        <dbReference type="EMBL" id="MFC7371405.1"/>
    </source>
</evidence>
<dbReference type="InterPro" id="IPR035905">
    <property type="entry name" value="Barstar-like_sf"/>
</dbReference>
<organism evidence="3 4">
    <name type="scientific">Fictibacillus iocasae</name>
    <dbReference type="NCBI Taxonomy" id="2715437"/>
    <lineage>
        <taxon>Bacteria</taxon>
        <taxon>Bacillati</taxon>
        <taxon>Bacillota</taxon>
        <taxon>Bacilli</taxon>
        <taxon>Bacillales</taxon>
        <taxon>Fictibacillaceae</taxon>
        <taxon>Fictibacillus</taxon>
    </lineage>
</organism>
<dbReference type="Proteomes" id="UP001596549">
    <property type="component" value="Unassembled WGS sequence"/>
</dbReference>
<gene>
    <name evidence="3" type="ORF">ACFQPF_06935</name>
</gene>
<dbReference type="SUPFAM" id="SSF52038">
    <property type="entry name" value="Barstar-related"/>
    <property type="match status" value="1"/>
</dbReference>
<keyword evidence="4" id="KW-1185">Reference proteome</keyword>
<evidence type="ECO:0000313" key="4">
    <source>
        <dbReference type="Proteomes" id="UP001596549"/>
    </source>
</evidence>
<evidence type="ECO:0000256" key="1">
    <source>
        <dbReference type="ARBA" id="ARBA00006845"/>
    </source>
</evidence>
<dbReference type="EMBL" id="JBHTCP010000013">
    <property type="protein sequence ID" value="MFC7371405.1"/>
    <property type="molecule type" value="Genomic_DNA"/>
</dbReference>
<dbReference type="InterPro" id="IPR000468">
    <property type="entry name" value="Barstar"/>
</dbReference>
<name>A0ABW2NP17_9BACL</name>
<dbReference type="RefSeq" id="WP_379747944.1">
    <property type="nucleotide sequence ID" value="NZ_JBHTCP010000013.1"/>
</dbReference>
<sequence length="300" mass="34511">MKIEIGYITGKYSSRQPDYNEIFPFKLKGNVEHAISLQCNLVDVEESRWMNEWLQRLNAFPVYLCIKTYQDWIDDFQETCEAAQISFTLTRIPKGRTMAVATLTSATQLQALWETAVSLGTMNDFAAWSLHEKAFTWHNGKLNVHVEQPESTVFWIDYDGQGIVVLSNDTRFSTYDKLIATLPSNIMTERFEYAEEGEERTKKIVIDVSAAQTPVDLHTLFQKKLSFPPGYAPDWQGFWDALTSLEADIPETLVLKRWNSLAASLPSEAEKLKQTLQDFQRYYGKIDGLQCNIFFRDEKG</sequence>